<proteinExistence type="inferred from homology"/>
<accession>A0A916ZW62</accession>
<keyword evidence="4" id="KW-1185">Reference proteome</keyword>
<dbReference type="InterPro" id="IPR050190">
    <property type="entry name" value="UPF0213_domain"/>
</dbReference>
<evidence type="ECO:0000313" key="3">
    <source>
        <dbReference type="EMBL" id="GGE16468.1"/>
    </source>
</evidence>
<dbReference type="PANTHER" id="PTHR34477:SF5">
    <property type="entry name" value="BSL5627 PROTEIN"/>
    <property type="match status" value="1"/>
</dbReference>
<dbReference type="Pfam" id="PF01541">
    <property type="entry name" value="GIY-YIG"/>
    <property type="match status" value="1"/>
</dbReference>
<keyword evidence="3" id="KW-0255">Endonuclease</keyword>
<dbReference type="RefSeq" id="WP_207792565.1">
    <property type="nucleotide sequence ID" value="NZ_BMJM01000008.1"/>
</dbReference>
<dbReference type="PANTHER" id="PTHR34477">
    <property type="entry name" value="UPF0213 PROTEIN YHBQ"/>
    <property type="match status" value="1"/>
</dbReference>
<reference evidence="3" key="2">
    <citation type="submission" date="2020-09" db="EMBL/GenBank/DDBJ databases">
        <authorList>
            <person name="Sun Q."/>
            <person name="Zhou Y."/>
        </authorList>
    </citation>
    <scope>NUCLEOTIDE SEQUENCE</scope>
    <source>
        <strain evidence="3">CGMCC 1.15519</strain>
    </source>
</reference>
<dbReference type="EMBL" id="BMJM01000008">
    <property type="protein sequence ID" value="GGE16468.1"/>
    <property type="molecule type" value="Genomic_DNA"/>
</dbReference>
<evidence type="ECO:0000259" key="2">
    <source>
        <dbReference type="PROSITE" id="PS50164"/>
    </source>
</evidence>
<organism evidence="3 4">
    <name type="scientific">Sandarakinorhabdus glacialis</name>
    <dbReference type="NCBI Taxonomy" id="1614636"/>
    <lineage>
        <taxon>Bacteria</taxon>
        <taxon>Pseudomonadati</taxon>
        <taxon>Pseudomonadota</taxon>
        <taxon>Alphaproteobacteria</taxon>
        <taxon>Sphingomonadales</taxon>
        <taxon>Sphingosinicellaceae</taxon>
        <taxon>Sandarakinorhabdus</taxon>
    </lineage>
</organism>
<dbReference type="AlphaFoldDB" id="A0A916ZW62"/>
<comment type="caution">
    <text evidence="3">The sequence shown here is derived from an EMBL/GenBank/DDBJ whole genome shotgun (WGS) entry which is preliminary data.</text>
</comment>
<name>A0A916ZW62_9SPHN</name>
<dbReference type="PROSITE" id="PS50164">
    <property type="entry name" value="GIY_YIG"/>
    <property type="match status" value="1"/>
</dbReference>
<dbReference type="InterPro" id="IPR035901">
    <property type="entry name" value="GIY-YIG_endonuc_sf"/>
</dbReference>
<dbReference type="SMART" id="SM00465">
    <property type="entry name" value="GIYc"/>
    <property type="match status" value="1"/>
</dbReference>
<evidence type="ECO:0000313" key="4">
    <source>
        <dbReference type="Proteomes" id="UP000635071"/>
    </source>
</evidence>
<keyword evidence="3" id="KW-0378">Hydrolase</keyword>
<dbReference type="InterPro" id="IPR000305">
    <property type="entry name" value="GIY-YIG_endonuc"/>
</dbReference>
<comment type="similarity">
    <text evidence="1">Belongs to the UPF0213 family.</text>
</comment>
<keyword evidence="3" id="KW-0540">Nuclease</keyword>
<evidence type="ECO:0000256" key="1">
    <source>
        <dbReference type="ARBA" id="ARBA00007435"/>
    </source>
</evidence>
<reference evidence="3" key="1">
    <citation type="journal article" date="2014" name="Int. J. Syst. Evol. Microbiol.">
        <title>Complete genome sequence of Corynebacterium casei LMG S-19264T (=DSM 44701T), isolated from a smear-ripened cheese.</title>
        <authorList>
            <consortium name="US DOE Joint Genome Institute (JGI-PGF)"/>
            <person name="Walter F."/>
            <person name="Albersmeier A."/>
            <person name="Kalinowski J."/>
            <person name="Ruckert C."/>
        </authorList>
    </citation>
    <scope>NUCLEOTIDE SEQUENCE</scope>
    <source>
        <strain evidence="3">CGMCC 1.15519</strain>
    </source>
</reference>
<dbReference type="Gene3D" id="3.40.1440.10">
    <property type="entry name" value="GIY-YIG endonuclease"/>
    <property type="match status" value="1"/>
</dbReference>
<gene>
    <name evidence="3" type="ORF">GCM10011529_23610</name>
</gene>
<sequence length="117" mass="13453">MVRQGYVYIMASQRNGTLYVGVTNDIARRVHEHREGVLAGFTRQYGVKMLVWYEAHGDVPTAIGREKAIKAWQRAWKLRLIEAANPEWNDLWPTLFGEGLGVEDWLRLNFPDSVVPV</sequence>
<dbReference type="Proteomes" id="UP000635071">
    <property type="component" value="Unassembled WGS sequence"/>
</dbReference>
<dbReference type="SUPFAM" id="SSF82771">
    <property type="entry name" value="GIY-YIG endonuclease"/>
    <property type="match status" value="1"/>
</dbReference>
<feature type="domain" description="GIY-YIG" evidence="2">
    <location>
        <begin position="3"/>
        <end position="79"/>
    </location>
</feature>
<protein>
    <submittedName>
        <fullName evidence="3">Endonuclease</fullName>
    </submittedName>
</protein>
<dbReference type="GO" id="GO:0004519">
    <property type="term" value="F:endonuclease activity"/>
    <property type="evidence" value="ECO:0007669"/>
    <property type="project" value="UniProtKB-KW"/>
</dbReference>
<dbReference type="CDD" id="cd10448">
    <property type="entry name" value="GIY-YIG_unchar_3"/>
    <property type="match status" value="1"/>
</dbReference>